<feature type="compositionally biased region" description="Polar residues" evidence="5">
    <location>
        <begin position="555"/>
        <end position="568"/>
    </location>
</feature>
<dbReference type="InterPro" id="IPR051187">
    <property type="entry name" value="Pre-mRNA_3'-end_processing_reg"/>
</dbReference>
<organism evidence="7 8">
    <name type="scientific">Rhizoctonia solani</name>
    <dbReference type="NCBI Taxonomy" id="456999"/>
    <lineage>
        <taxon>Eukaryota</taxon>
        <taxon>Fungi</taxon>
        <taxon>Dikarya</taxon>
        <taxon>Basidiomycota</taxon>
        <taxon>Agaricomycotina</taxon>
        <taxon>Agaricomycetes</taxon>
        <taxon>Cantharellales</taxon>
        <taxon>Ceratobasidiaceae</taxon>
        <taxon>Rhizoctonia</taxon>
    </lineage>
</organism>
<comment type="subcellular location">
    <subcellularLocation>
        <location evidence="1">Nucleus</location>
    </subcellularLocation>
</comment>
<evidence type="ECO:0000256" key="3">
    <source>
        <dbReference type="ARBA" id="ARBA00022664"/>
    </source>
</evidence>
<name>A0A8H7LE46_9AGAM</name>
<dbReference type="EMBL" id="JACYCC010000220">
    <property type="protein sequence ID" value="KAF8671166.1"/>
    <property type="molecule type" value="Genomic_DNA"/>
</dbReference>
<evidence type="ECO:0000313" key="7">
    <source>
        <dbReference type="EMBL" id="KAF8671166.1"/>
    </source>
</evidence>
<proteinExistence type="inferred from homology"/>
<dbReference type="InterPro" id="IPR007854">
    <property type="entry name" value="Fip1_dom"/>
</dbReference>
<evidence type="ECO:0000256" key="5">
    <source>
        <dbReference type="SAM" id="MobiDB-lite"/>
    </source>
</evidence>
<evidence type="ECO:0000256" key="2">
    <source>
        <dbReference type="ARBA" id="ARBA00007459"/>
    </source>
</evidence>
<feature type="region of interest" description="Disordered" evidence="5">
    <location>
        <begin position="157"/>
        <end position="305"/>
    </location>
</feature>
<protein>
    <submittedName>
        <fullName evidence="7">Fip1 motif</fullName>
    </submittedName>
</protein>
<dbReference type="PANTHER" id="PTHR13484:SF0">
    <property type="entry name" value="PRE-MRNA 3'-END-PROCESSING FACTOR FIP1"/>
    <property type="match status" value="1"/>
</dbReference>
<feature type="region of interest" description="Disordered" evidence="5">
    <location>
        <begin position="415"/>
        <end position="470"/>
    </location>
</feature>
<evidence type="ECO:0000259" key="6">
    <source>
        <dbReference type="Pfam" id="PF05182"/>
    </source>
</evidence>
<dbReference type="Proteomes" id="UP000650582">
    <property type="component" value="Unassembled WGS sequence"/>
</dbReference>
<feature type="compositionally biased region" description="Low complexity" evidence="5">
    <location>
        <begin position="589"/>
        <end position="602"/>
    </location>
</feature>
<comment type="similarity">
    <text evidence="2">Belongs to the FIP1 family.</text>
</comment>
<sequence>MSHVRAMLNGVCGALLPFIQTITLALRVVFEVESAKDVSRNYYAPQTLTDPLVVGENQGTLDSTESRAMIMSGLVSESVVQPATMDDEDAFLYGDSSEPVEAPAPQPRPITVGGGSGDEVLDFELDEPAYETPPRTDHNLPEVIAPLVGLGLPQEQLQPQQQIEEENQEENDDQDAEEEGDSEEEEDSEDDIEIITEAPTRSIDFRASRPNGPAVQAPRAPPAPIRPVHLTTEYTPKARPTDTVPGNVGLPSSDFSQPSQSTPQPQQSPQSLNQMQLPPQNQADLLPDPVRAPPSHPTIDPSAPGMMVVPGTLQSRPVWEVDLESLSAKSWRRPGANISDWFNYGFDEISWETYCMTRKKLGETASGLKANALEVAGLPEDQFLNLPPEMRSVVLGTAAMLPLPGQGGNPKRMGGVPGMGGPGPGMGPGMGPGGGMGPGAGMGPGGPVQGMGGPGPNMGGPGPNMGGGGPVMGGMGGMGGKMPMGMGPNTGMGMMPNQNMMPMNMMNMPPEICTLNMLYRMGGMMNGHGQEEYEEEETLNSDNKTLEKAGDDKGQQFQSQGTPTQTAESLEEPSPTVPTEPAGRGGLRGRAAAARARGFAARGRGRGDFHGAGTVRPSSPLPPNVPTGPRNPNTRSYKDKDRDGDSKLDGLDYGGDRERTQSEDGRRHRDRDRDRERERERERERDRDRDRERDRDHRERDRERDRDRDRDRERDRDRDRERERGKSEVRDKAGSGRKRAHSRESDEGSRSKRR</sequence>
<keyword evidence="3" id="KW-0507">mRNA processing</keyword>
<evidence type="ECO:0000256" key="1">
    <source>
        <dbReference type="ARBA" id="ARBA00004123"/>
    </source>
</evidence>
<comment type="caution">
    <text evidence="7">The sequence shown here is derived from an EMBL/GenBank/DDBJ whole genome shotgun (WGS) entry which is preliminary data.</text>
</comment>
<feature type="compositionally biased region" description="Low complexity" evidence="5">
    <location>
        <begin position="251"/>
        <end position="282"/>
    </location>
</feature>
<feature type="compositionally biased region" description="Basic and acidic residues" evidence="5">
    <location>
        <begin position="742"/>
        <end position="754"/>
    </location>
</feature>
<evidence type="ECO:0000256" key="4">
    <source>
        <dbReference type="ARBA" id="ARBA00023242"/>
    </source>
</evidence>
<keyword evidence="4" id="KW-0539">Nucleus</keyword>
<dbReference type="PANTHER" id="PTHR13484">
    <property type="entry name" value="FIP1-LIKE 1 PROTEIN"/>
    <property type="match status" value="1"/>
</dbReference>
<gene>
    <name evidence="7" type="ORF">RHS04_08457</name>
</gene>
<reference evidence="7" key="1">
    <citation type="submission" date="2020-09" db="EMBL/GenBank/DDBJ databases">
        <title>Comparative genome analyses of four rice-infecting Rhizoctonia solani isolates reveal extensive enrichment of homogalacturonan modification genes.</title>
        <authorList>
            <person name="Lee D.-Y."/>
            <person name="Jeon J."/>
            <person name="Kim K.-T."/>
            <person name="Cheong K."/>
            <person name="Song H."/>
            <person name="Choi G."/>
            <person name="Ko J."/>
            <person name="Opiyo S.O."/>
            <person name="Zuo S."/>
            <person name="Madhav S."/>
            <person name="Lee Y.-H."/>
            <person name="Wang G.-L."/>
        </authorList>
    </citation>
    <scope>NUCLEOTIDE SEQUENCE</scope>
    <source>
        <strain evidence="7">AG1-IA YN-7</strain>
    </source>
</reference>
<feature type="compositionally biased region" description="Acidic residues" evidence="5">
    <location>
        <begin position="163"/>
        <end position="194"/>
    </location>
</feature>
<accession>A0A8H7LE46</accession>
<dbReference type="AlphaFoldDB" id="A0A8H7LE46"/>
<feature type="region of interest" description="Disordered" evidence="5">
    <location>
        <begin position="530"/>
        <end position="754"/>
    </location>
</feature>
<dbReference type="GO" id="GO:0006397">
    <property type="term" value="P:mRNA processing"/>
    <property type="evidence" value="ECO:0007669"/>
    <property type="project" value="UniProtKB-KW"/>
</dbReference>
<dbReference type="GO" id="GO:0005847">
    <property type="term" value="C:mRNA cleavage and polyadenylation specificity factor complex"/>
    <property type="evidence" value="ECO:0007669"/>
    <property type="project" value="TreeGrafter"/>
</dbReference>
<feature type="region of interest" description="Disordered" evidence="5">
    <location>
        <begin position="95"/>
        <end position="120"/>
    </location>
</feature>
<feature type="compositionally biased region" description="Basic and acidic residues" evidence="5">
    <location>
        <begin position="636"/>
        <end position="734"/>
    </location>
</feature>
<evidence type="ECO:0000313" key="8">
    <source>
        <dbReference type="Proteomes" id="UP000650582"/>
    </source>
</evidence>
<feature type="compositionally biased region" description="Basic and acidic residues" evidence="5">
    <location>
        <begin position="544"/>
        <end position="554"/>
    </location>
</feature>
<feature type="domain" description="Pre-mRNA polyadenylation factor Fip1" evidence="6">
    <location>
        <begin position="320"/>
        <end position="361"/>
    </location>
</feature>
<dbReference type="Pfam" id="PF05182">
    <property type="entry name" value="Fip1"/>
    <property type="match status" value="1"/>
</dbReference>